<keyword evidence="2" id="KW-0472">Membrane</keyword>
<reference evidence="3 4" key="1">
    <citation type="journal article" date="2019" name="Int. J. Syst. Evol. Microbiol.">
        <title>The Global Catalogue of Microorganisms (GCM) 10K type strain sequencing project: providing services to taxonomists for standard genome sequencing and annotation.</title>
        <authorList>
            <consortium name="The Broad Institute Genomics Platform"/>
            <consortium name="The Broad Institute Genome Sequencing Center for Infectious Disease"/>
            <person name="Wu L."/>
            <person name="Ma J."/>
        </authorList>
    </citation>
    <scope>NUCLEOTIDE SEQUENCE [LARGE SCALE GENOMIC DNA]</scope>
    <source>
        <strain evidence="3 4">JCM 4805</strain>
    </source>
</reference>
<keyword evidence="2" id="KW-1133">Transmembrane helix</keyword>
<evidence type="ECO:0000313" key="3">
    <source>
        <dbReference type="EMBL" id="GAA0500205.1"/>
    </source>
</evidence>
<dbReference type="Proteomes" id="UP001500909">
    <property type="component" value="Unassembled WGS sequence"/>
</dbReference>
<feature type="compositionally biased region" description="Gly residues" evidence="1">
    <location>
        <begin position="321"/>
        <end position="330"/>
    </location>
</feature>
<feature type="compositionally biased region" description="Low complexity" evidence="1">
    <location>
        <begin position="73"/>
        <end position="89"/>
    </location>
</feature>
<feature type="compositionally biased region" description="Basic and acidic residues" evidence="1">
    <location>
        <begin position="193"/>
        <end position="203"/>
    </location>
</feature>
<feature type="region of interest" description="Disordered" evidence="1">
    <location>
        <begin position="436"/>
        <end position="458"/>
    </location>
</feature>
<name>A0ABN1BL13_9ACTN</name>
<evidence type="ECO:0000313" key="4">
    <source>
        <dbReference type="Proteomes" id="UP001500909"/>
    </source>
</evidence>
<feature type="compositionally biased region" description="Basic and acidic residues" evidence="1">
    <location>
        <begin position="331"/>
        <end position="362"/>
    </location>
</feature>
<dbReference type="EMBL" id="BAAABY010000064">
    <property type="protein sequence ID" value="GAA0500205.1"/>
    <property type="molecule type" value="Genomic_DNA"/>
</dbReference>
<organism evidence="3 4">
    <name type="scientific">Streptomyces olivaceiscleroticus</name>
    <dbReference type="NCBI Taxonomy" id="68245"/>
    <lineage>
        <taxon>Bacteria</taxon>
        <taxon>Bacillati</taxon>
        <taxon>Actinomycetota</taxon>
        <taxon>Actinomycetes</taxon>
        <taxon>Kitasatosporales</taxon>
        <taxon>Streptomycetaceae</taxon>
        <taxon>Streptomyces</taxon>
    </lineage>
</organism>
<evidence type="ECO:0000256" key="2">
    <source>
        <dbReference type="SAM" id="Phobius"/>
    </source>
</evidence>
<sequence length="544" mass="54365">MSTEDTPPATGSGKNSTETPTTSGRRGRGPLVVASMAAAVLLVGGGAAYWASGAAGQDGEGGAGAAADPPPLALEGYGQSHSGNSGNSGIAPGEPNPQGAGYRAVADLPDGPADAPVYRPQGPVGKAAVAKLAKALDVSGQIRSEGGTWKVGGQDKDSRGPVLQVAKAGTGSWTFAQYGTPGGVNCALPAAPKGKEADAKTGHSSDGPGCPSYRGREASTEDDGSGKGAVSQEKAKQAVQPVLAALGQEDAKLDAGGLSGAVRIVSANPVFGGLPTYGWQSDLQVGSDGRVVGGSGQLARPVKGDTYPVLSAAKTLEHLNGGAGSAGGTGKGDDKCATPLPDKGEQGEQGRQGDDRGDKGDKGVAPCEPAPGKPSTAEVTGARFGLSVQFVNGSQALVPSWMYEVRQPGSTGGKDSRTTVAHPAVDPKFVVDRNAGDAATQRPAQPPQGGKKGEKGAQSLESYAVSKDGKKLTLRFWGGVCSDYSASADQSGTAVTAQVTGKEKKPGGVCVKIAKQFTETVTLDSPLDGREVIDASSGETVPQK</sequence>
<keyword evidence="2" id="KW-0812">Transmembrane</keyword>
<feature type="region of interest" description="Disordered" evidence="1">
    <location>
        <begin position="319"/>
        <end position="378"/>
    </location>
</feature>
<accession>A0ABN1BL13</accession>
<keyword evidence="4" id="KW-1185">Reference proteome</keyword>
<protein>
    <submittedName>
        <fullName evidence="3">Membrane protein</fullName>
    </submittedName>
</protein>
<feature type="region of interest" description="Disordered" evidence="1">
    <location>
        <begin position="193"/>
        <end position="234"/>
    </location>
</feature>
<feature type="region of interest" description="Disordered" evidence="1">
    <location>
        <begin position="1"/>
        <end position="29"/>
    </location>
</feature>
<comment type="caution">
    <text evidence="3">The sequence shown here is derived from an EMBL/GenBank/DDBJ whole genome shotgun (WGS) entry which is preliminary data.</text>
</comment>
<gene>
    <name evidence="3" type="ORF">GCM10010361_77270</name>
</gene>
<feature type="region of interest" description="Disordered" evidence="1">
    <location>
        <begin position="52"/>
        <end position="118"/>
    </location>
</feature>
<feature type="compositionally biased region" description="Polar residues" evidence="1">
    <location>
        <begin position="12"/>
        <end position="24"/>
    </location>
</feature>
<evidence type="ECO:0000256" key="1">
    <source>
        <dbReference type="SAM" id="MobiDB-lite"/>
    </source>
</evidence>
<proteinExistence type="predicted"/>
<feature type="transmembrane region" description="Helical" evidence="2">
    <location>
        <begin position="31"/>
        <end position="51"/>
    </location>
</feature>